<keyword evidence="2" id="KW-1185">Reference proteome</keyword>
<name>A0A0V0TCT7_9BILA</name>
<protein>
    <submittedName>
        <fullName evidence="1">Uncharacterized protein</fullName>
    </submittedName>
</protein>
<organism evidence="1 2">
    <name type="scientific">Trichinella murrelli</name>
    <dbReference type="NCBI Taxonomy" id="144512"/>
    <lineage>
        <taxon>Eukaryota</taxon>
        <taxon>Metazoa</taxon>
        <taxon>Ecdysozoa</taxon>
        <taxon>Nematoda</taxon>
        <taxon>Enoplea</taxon>
        <taxon>Dorylaimia</taxon>
        <taxon>Trichinellida</taxon>
        <taxon>Trichinellidae</taxon>
        <taxon>Trichinella</taxon>
    </lineage>
</organism>
<accession>A0A0V0TCT7</accession>
<comment type="caution">
    <text evidence="1">The sequence shown here is derived from an EMBL/GenBank/DDBJ whole genome shotgun (WGS) entry which is preliminary data.</text>
</comment>
<dbReference type="Proteomes" id="UP000055048">
    <property type="component" value="Unassembled WGS sequence"/>
</dbReference>
<dbReference type="OrthoDB" id="10303618at2759"/>
<sequence length="177" mass="20340">MIQSYLDQGWAEEVPDESSPIGRMRYLPHYAVYQGCPGKAKCRVVFDGSAQMNGASLHRCLEPVLKLQPDFVAILLRITLIKYYFSLLEMTDSESKIRETAESILRDSIAKAKMISKDGKINWDDVINAMTTPPNEEMIFAPKPSDNANNEKYFQNVAEELQKVDWKLRELLKRKHE</sequence>
<reference evidence="1 2" key="1">
    <citation type="submission" date="2015-01" db="EMBL/GenBank/DDBJ databases">
        <title>Evolution of Trichinella species and genotypes.</title>
        <authorList>
            <person name="Korhonen P.K."/>
            <person name="Edoardo P."/>
            <person name="Giuseppe L.R."/>
            <person name="Gasser R.B."/>
        </authorList>
    </citation>
    <scope>NUCLEOTIDE SEQUENCE [LARGE SCALE GENOMIC DNA]</scope>
    <source>
        <strain evidence="1">ISS417</strain>
    </source>
</reference>
<dbReference type="STRING" id="144512.A0A0V0TCT7"/>
<proteinExistence type="predicted"/>
<evidence type="ECO:0000313" key="2">
    <source>
        <dbReference type="Proteomes" id="UP000055048"/>
    </source>
</evidence>
<dbReference type="EMBL" id="JYDJ01000346">
    <property type="protein sequence ID" value="KRX36758.1"/>
    <property type="molecule type" value="Genomic_DNA"/>
</dbReference>
<dbReference type="AlphaFoldDB" id="A0A0V0TCT7"/>
<gene>
    <name evidence="1" type="ORF">T05_3409</name>
</gene>
<evidence type="ECO:0000313" key="1">
    <source>
        <dbReference type="EMBL" id="KRX36758.1"/>
    </source>
</evidence>